<dbReference type="GO" id="GO:0005886">
    <property type="term" value="C:plasma membrane"/>
    <property type="evidence" value="ECO:0007669"/>
    <property type="project" value="UniProtKB-SubCell"/>
</dbReference>
<evidence type="ECO:0000256" key="2">
    <source>
        <dbReference type="ARBA" id="ARBA00022475"/>
    </source>
</evidence>
<dbReference type="GO" id="GO:0015171">
    <property type="term" value="F:amino acid transmembrane transporter activity"/>
    <property type="evidence" value="ECO:0007669"/>
    <property type="project" value="TreeGrafter"/>
</dbReference>
<keyword evidence="3 6" id="KW-0812">Transmembrane</keyword>
<dbReference type="RefSeq" id="WP_129004930.1">
    <property type="nucleotide sequence ID" value="NZ_SDHZ01000002.1"/>
</dbReference>
<keyword evidence="5 6" id="KW-0472">Membrane</keyword>
<name>A0A4Q1D636_9BACT</name>
<accession>A0A4Q1D636</accession>
<dbReference type="InterPro" id="IPR001123">
    <property type="entry name" value="LeuE-type"/>
</dbReference>
<dbReference type="PANTHER" id="PTHR30086">
    <property type="entry name" value="ARGININE EXPORTER PROTEIN ARGO"/>
    <property type="match status" value="1"/>
</dbReference>
<evidence type="ECO:0000256" key="5">
    <source>
        <dbReference type="ARBA" id="ARBA00023136"/>
    </source>
</evidence>
<evidence type="ECO:0000256" key="6">
    <source>
        <dbReference type="SAM" id="Phobius"/>
    </source>
</evidence>
<feature type="transmembrane region" description="Helical" evidence="6">
    <location>
        <begin position="113"/>
        <end position="142"/>
    </location>
</feature>
<feature type="transmembrane region" description="Helical" evidence="6">
    <location>
        <begin position="195"/>
        <end position="212"/>
    </location>
</feature>
<proteinExistence type="predicted"/>
<dbReference type="Proteomes" id="UP000290545">
    <property type="component" value="Unassembled WGS sequence"/>
</dbReference>
<dbReference type="PANTHER" id="PTHR30086:SF20">
    <property type="entry name" value="ARGININE EXPORTER PROTEIN ARGO-RELATED"/>
    <property type="match status" value="1"/>
</dbReference>
<feature type="transmembrane region" description="Helical" evidence="6">
    <location>
        <begin position="154"/>
        <end position="175"/>
    </location>
</feature>
<reference evidence="7 8" key="1">
    <citation type="submission" date="2019-01" db="EMBL/GenBank/DDBJ databases">
        <title>Filimonas sp. strain TTM-71.</title>
        <authorList>
            <person name="Chen W.-M."/>
        </authorList>
    </citation>
    <scope>NUCLEOTIDE SEQUENCE [LARGE SCALE GENOMIC DNA]</scope>
    <source>
        <strain evidence="7 8">TTM-71</strain>
    </source>
</reference>
<dbReference type="AlphaFoldDB" id="A0A4Q1D636"/>
<feature type="transmembrane region" description="Helical" evidence="6">
    <location>
        <begin position="6"/>
        <end position="28"/>
    </location>
</feature>
<sequence>MVIAAFIKGMALGLLLCISVGPVIFSIIKQSINNGHKGGFFFIAGVSASDVTIVLICNLFSALFQSAMNHERLIGIAGSIFLVCLGTYNCFFRKSEVAATADVTTKVFRKRDLAGIFFSGYLMNTLNPGVFIFWFAAAASIIADAKLEVHPIQYRIIVFSTCLLLVLFSDVLKVFGANKIRSKLTPHNIHIINRISGLIMIGFGVVLAWRILTNAPLAH</sequence>
<protein>
    <submittedName>
        <fullName evidence="7">Lysine transporter LysE</fullName>
    </submittedName>
</protein>
<organism evidence="7 8">
    <name type="scientific">Filimonas effusa</name>
    <dbReference type="NCBI Taxonomy" id="2508721"/>
    <lineage>
        <taxon>Bacteria</taxon>
        <taxon>Pseudomonadati</taxon>
        <taxon>Bacteroidota</taxon>
        <taxon>Chitinophagia</taxon>
        <taxon>Chitinophagales</taxon>
        <taxon>Chitinophagaceae</taxon>
        <taxon>Filimonas</taxon>
    </lineage>
</organism>
<feature type="transmembrane region" description="Helical" evidence="6">
    <location>
        <begin position="73"/>
        <end position="92"/>
    </location>
</feature>
<comment type="caution">
    <text evidence="7">The sequence shown here is derived from an EMBL/GenBank/DDBJ whole genome shotgun (WGS) entry which is preliminary data.</text>
</comment>
<evidence type="ECO:0000313" key="7">
    <source>
        <dbReference type="EMBL" id="RXK83878.1"/>
    </source>
</evidence>
<dbReference type="Pfam" id="PF01810">
    <property type="entry name" value="LysE"/>
    <property type="match status" value="1"/>
</dbReference>
<keyword evidence="4 6" id="KW-1133">Transmembrane helix</keyword>
<evidence type="ECO:0000256" key="4">
    <source>
        <dbReference type="ARBA" id="ARBA00022989"/>
    </source>
</evidence>
<feature type="transmembrane region" description="Helical" evidence="6">
    <location>
        <begin position="40"/>
        <end position="61"/>
    </location>
</feature>
<dbReference type="OrthoDB" id="679767at2"/>
<evidence type="ECO:0000256" key="3">
    <source>
        <dbReference type="ARBA" id="ARBA00022692"/>
    </source>
</evidence>
<comment type="subcellular location">
    <subcellularLocation>
        <location evidence="1">Cell membrane</location>
        <topology evidence="1">Multi-pass membrane protein</topology>
    </subcellularLocation>
</comment>
<dbReference type="EMBL" id="SDHZ01000002">
    <property type="protein sequence ID" value="RXK83878.1"/>
    <property type="molecule type" value="Genomic_DNA"/>
</dbReference>
<keyword evidence="8" id="KW-1185">Reference proteome</keyword>
<gene>
    <name evidence="7" type="ORF">ESB13_17565</name>
</gene>
<evidence type="ECO:0000256" key="1">
    <source>
        <dbReference type="ARBA" id="ARBA00004651"/>
    </source>
</evidence>
<evidence type="ECO:0000313" key="8">
    <source>
        <dbReference type="Proteomes" id="UP000290545"/>
    </source>
</evidence>
<keyword evidence="2" id="KW-1003">Cell membrane</keyword>